<evidence type="ECO:0000256" key="4">
    <source>
        <dbReference type="ARBA" id="ARBA00023136"/>
    </source>
</evidence>
<evidence type="ECO:0000259" key="6">
    <source>
        <dbReference type="PROSITE" id="PS50262"/>
    </source>
</evidence>
<dbReference type="InterPro" id="IPR017452">
    <property type="entry name" value="GPCR_Rhodpsn_7TM"/>
</dbReference>
<keyword evidence="3 5" id="KW-1133">Transmembrane helix</keyword>
<feature type="transmembrane region" description="Helical" evidence="5">
    <location>
        <begin position="290"/>
        <end position="309"/>
    </location>
</feature>
<dbReference type="SUPFAM" id="SSF81321">
    <property type="entry name" value="Family A G protein-coupled receptor-like"/>
    <property type="match status" value="1"/>
</dbReference>
<name>G0NI95_CAEBE</name>
<feature type="transmembrane region" description="Helical" evidence="5">
    <location>
        <begin position="108"/>
        <end position="131"/>
    </location>
</feature>
<comment type="subcellular location">
    <subcellularLocation>
        <location evidence="1">Membrane</location>
    </subcellularLocation>
</comment>
<proteinExistence type="predicted"/>
<dbReference type="GO" id="GO:0016020">
    <property type="term" value="C:membrane"/>
    <property type="evidence" value="ECO:0007669"/>
    <property type="project" value="UniProtKB-SubCell"/>
</dbReference>
<dbReference type="Gene3D" id="1.20.1070.10">
    <property type="entry name" value="Rhodopsin 7-helix transmembrane proteins"/>
    <property type="match status" value="1"/>
</dbReference>
<feature type="transmembrane region" description="Helical" evidence="5">
    <location>
        <begin position="329"/>
        <end position="354"/>
    </location>
</feature>
<organism evidence="8">
    <name type="scientific">Caenorhabditis brenneri</name>
    <name type="common">Nematode worm</name>
    <dbReference type="NCBI Taxonomy" id="135651"/>
    <lineage>
        <taxon>Eukaryota</taxon>
        <taxon>Metazoa</taxon>
        <taxon>Ecdysozoa</taxon>
        <taxon>Nematoda</taxon>
        <taxon>Chromadorea</taxon>
        <taxon>Rhabditida</taxon>
        <taxon>Rhabditina</taxon>
        <taxon>Rhabditomorpha</taxon>
        <taxon>Rhabditoidea</taxon>
        <taxon>Rhabditidae</taxon>
        <taxon>Peloderinae</taxon>
        <taxon>Caenorhabditis</taxon>
    </lineage>
</organism>
<evidence type="ECO:0000256" key="5">
    <source>
        <dbReference type="SAM" id="Phobius"/>
    </source>
</evidence>
<feature type="transmembrane region" description="Helical" evidence="5">
    <location>
        <begin position="213"/>
        <end position="232"/>
    </location>
</feature>
<dbReference type="HOGENOM" id="CLU_043715_2_1_1"/>
<dbReference type="GO" id="GO:0008528">
    <property type="term" value="F:G protein-coupled peptide receptor activity"/>
    <property type="evidence" value="ECO:0007669"/>
    <property type="project" value="InterPro"/>
</dbReference>
<protein>
    <recommendedName>
        <fullName evidence="6">G-protein coupled receptors family 1 profile domain-containing protein</fullName>
    </recommendedName>
</protein>
<evidence type="ECO:0000256" key="2">
    <source>
        <dbReference type="ARBA" id="ARBA00022692"/>
    </source>
</evidence>
<dbReference type="OrthoDB" id="5862663at2759"/>
<evidence type="ECO:0000313" key="7">
    <source>
        <dbReference type="EMBL" id="EGT31749.1"/>
    </source>
</evidence>
<sequence>MIGIAVCDIFSFFNLSSRLSNSFSYLQINFSNNLHPLDSFTNLHFEFPLEFLMEEPKNYPLWPEFLVTIFRYLEIYGPVINYNCEISTIIFNCFHFLVLFNKELRKNAVFILMMGISISDSLGFIELQYIFKDDKPRHKYNLDDSLLVKDEMFLCLEDKYWVFSITGIINWILVYATRPMAIWMALLMAVIRTLSILFPMSIRVQRLTKTRNVVVAMLLLCLFWILFYVWIFRSLRLVWLPNIADKIEECRNDSSSQNFQTHILTTERYYSIYGPEICPTYETELEPRDLYVKLIPVVIYPCITIPLIFELWRIRRKKKATQADKTTTLIFVMTISFILSEGSVGSVTSLYYIAMNTYYKESEPSKRQFFTFDCFRSINALSHFFVCYWMSSQYRTIANQFMYCGRNKAVAQVQSSRRKVLNA</sequence>
<evidence type="ECO:0000313" key="8">
    <source>
        <dbReference type="Proteomes" id="UP000008068"/>
    </source>
</evidence>
<feature type="transmembrane region" description="Helical" evidence="5">
    <location>
        <begin position="160"/>
        <end position="176"/>
    </location>
</feature>
<dbReference type="InParanoid" id="G0NI95"/>
<dbReference type="Proteomes" id="UP000008068">
    <property type="component" value="Unassembled WGS sequence"/>
</dbReference>
<dbReference type="Pfam" id="PF10324">
    <property type="entry name" value="7TM_GPCR_Srw"/>
    <property type="match status" value="1"/>
</dbReference>
<feature type="transmembrane region" description="Helical" evidence="5">
    <location>
        <begin position="369"/>
        <end position="390"/>
    </location>
</feature>
<feature type="domain" description="G-protein coupled receptors family 1 profile" evidence="6">
    <location>
        <begin position="91"/>
        <end position="339"/>
    </location>
</feature>
<dbReference type="EMBL" id="GL379889">
    <property type="protein sequence ID" value="EGT31749.1"/>
    <property type="molecule type" value="Genomic_DNA"/>
</dbReference>
<keyword evidence="4 5" id="KW-0472">Membrane</keyword>
<gene>
    <name evidence="7" type="ORF">CAEBREN_07591</name>
</gene>
<keyword evidence="2 5" id="KW-0812">Transmembrane</keyword>
<evidence type="ECO:0000256" key="3">
    <source>
        <dbReference type="ARBA" id="ARBA00022989"/>
    </source>
</evidence>
<dbReference type="PROSITE" id="PS50262">
    <property type="entry name" value="G_PROTEIN_RECEP_F1_2"/>
    <property type="match status" value="1"/>
</dbReference>
<dbReference type="eggNOG" id="ENOG502THSQ">
    <property type="taxonomic scope" value="Eukaryota"/>
</dbReference>
<evidence type="ECO:0000256" key="1">
    <source>
        <dbReference type="ARBA" id="ARBA00004370"/>
    </source>
</evidence>
<dbReference type="AlphaFoldDB" id="G0NI95"/>
<dbReference type="InterPro" id="IPR019427">
    <property type="entry name" value="7TM_GPCR_serpentine_rcpt_Srw"/>
</dbReference>
<accession>G0NI95</accession>
<dbReference type="PANTHER" id="PTHR46846">
    <property type="entry name" value="SERPENTINE RECEPTOR, CLASS W-RELATED"/>
    <property type="match status" value="1"/>
</dbReference>
<reference evidence="8" key="1">
    <citation type="submission" date="2011-07" db="EMBL/GenBank/DDBJ databases">
        <authorList>
            <consortium name="Caenorhabditis brenneri Sequencing and Analysis Consortium"/>
            <person name="Wilson R.K."/>
        </authorList>
    </citation>
    <scope>NUCLEOTIDE SEQUENCE [LARGE SCALE GENOMIC DNA]</scope>
    <source>
        <strain evidence="8">PB2801</strain>
    </source>
</reference>
<dbReference type="PANTHER" id="PTHR46846:SF2">
    <property type="entry name" value="G-PROTEIN COUPLED RECEPTORS FAMILY 1 PROFILE DOMAIN-CONTAINING PROTEIN"/>
    <property type="match status" value="1"/>
</dbReference>
<keyword evidence="8" id="KW-1185">Reference proteome</keyword>